<keyword evidence="4 8" id="KW-1133">Transmembrane helix</keyword>
<comment type="caution">
    <text evidence="8">Lacks conserved residue(s) required for the propagation of feature annotation.</text>
</comment>
<accession>A0A6J0BVU5</accession>
<evidence type="ECO:0000256" key="5">
    <source>
        <dbReference type="ARBA" id="ARBA00023136"/>
    </source>
</evidence>
<dbReference type="InParanoid" id="A0A6J0BVU5"/>
<dbReference type="Pfam" id="PF08395">
    <property type="entry name" value="7tm_7"/>
    <property type="match status" value="1"/>
</dbReference>
<protein>
    <recommendedName>
        <fullName evidence="8">Gustatory receptor</fullName>
    </recommendedName>
</protein>
<dbReference type="GeneID" id="107223109"/>
<keyword evidence="5 8" id="KW-0472">Membrane</keyword>
<dbReference type="PANTHER" id="PTHR21143">
    <property type="entry name" value="INVERTEBRATE GUSTATORY RECEPTOR"/>
    <property type="match status" value="1"/>
</dbReference>
<evidence type="ECO:0000256" key="3">
    <source>
        <dbReference type="ARBA" id="ARBA00022692"/>
    </source>
</evidence>
<dbReference type="GO" id="GO:0050909">
    <property type="term" value="P:sensory perception of taste"/>
    <property type="evidence" value="ECO:0007669"/>
    <property type="project" value="InterPro"/>
</dbReference>
<comment type="similarity">
    <text evidence="8">Belongs to the insect chemoreceptor superfamily. Gustatory receptor (GR) family.</text>
</comment>
<keyword evidence="2 8" id="KW-1003">Cell membrane</keyword>
<name>A0A6J0BVU5_NEOLC</name>
<reference evidence="10" key="1">
    <citation type="submission" date="2025-08" db="UniProtKB">
        <authorList>
            <consortium name="RefSeq"/>
        </authorList>
    </citation>
    <scope>IDENTIFICATION</scope>
    <source>
        <tissue evidence="10">Thorax and Abdomen</tissue>
    </source>
</reference>
<feature type="transmembrane region" description="Helical" evidence="8">
    <location>
        <begin position="75"/>
        <end position="93"/>
    </location>
</feature>
<evidence type="ECO:0000256" key="8">
    <source>
        <dbReference type="RuleBase" id="RU363108"/>
    </source>
</evidence>
<comment type="function">
    <text evidence="8">Gustatory receptor which mediates acceptance or avoidance behavior, depending on its substrates.</text>
</comment>
<dbReference type="GO" id="GO:0008049">
    <property type="term" value="P:male courtship behavior"/>
    <property type="evidence" value="ECO:0007669"/>
    <property type="project" value="TreeGrafter"/>
</dbReference>
<dbReference type="GO" id="GO:0030425">
    <property type="term" value="C:dendrite"/>
    <property type="evidence" value="ECO:0007669"/>
    <property type="project" value="TreeGrafter"/>
</dbReference>
<dbReference type="Proteomes" id="UP000829291">
    <property type="component" value="Chromosome 1"/>
</dbReference>
<dbReference type="GO" id="GO:0005886">
    <property type="term" value="C:plasma membrane"/>
    <property type="evidence" value="ECO:0007669"/>
    <property type="project" value="UniProtKB-SubCell"/>
</dbReference>
<gene>
    <name evidence="10" type="primary">LOC107223109</name>
</gene>
<evidence type="ECO:0000313" key="9">
    <source>
        <dbReference type="Proteomes" id="UP000829291"/>
    </source>
</evidence>
<dbReference type="InterPro" id="IPR013604">
    <property type="entry name" value="7TM_chemorcpt"/>
</dbReference>
<feature type="transmembrane region" description="Helical" evidence="8">
    <location>
        <begin position="37"/>
        <end position="55"/>
    </location>
</feature>
<evidence type="ECO:0000256" key="2">
    <source>
        <dbReference type="ARBA" id="ARBA00022475"/>
    </source>
</evidence>
<dbReference type="GO" id="GO:0030424">
    <property type="term" value="C:axon"/>
    <property type="evidence" value="ECO:0007669"/>
    <property type="project" value="TreeGrafter"/>
</dbReference>
<proteinExistence type="inferred from homology"/>
<dbReference type="GO" id="GO:0007635">
    <property type="term" value="P:chemosensory behavior"/>
    <property type="evidence" value="ECO:0007669"/>
    <property type="project" value="TreeGrafter"/>
</dbReference>
<dbReference type="GO" id="GO:0043025">
    <property type="term" value="C:neuronal cell body"/>
    <property type="evidence" value="ECO:0007669"/>
    <property type="project" value="TreeGrafter"/>
</dbReference>
<feature type="transmembrane region" description="Helical" evidence="8">
    <location>
        <begin position="297"/>
        <end position="318"/>
    </location>
</feature>
<evidence type="ECO:0000313" key="10">
    <source>
        <dbReference type="RefSeq" id="XP_015518178.2"/>
    </source>
</evidence>
<feature type="transmembrane region" description="Helical" evidence="8">
    <location>
        <begin position="176"/>
        <end position="194"/>
    </location>
</feature>
<evidence type="ECO:0000256" key="7">
    <source>
        <dbReference type="ARBA" id="ARBA00023224"/>
    </source>
</evidence>
<keyword evidence="7 8" id="KW-0807">Transducer</keyword>
<dbReference type="RefSeq" id="XP_015518178.2">
    <property type="nucleotide sequence ID" value="XM_015662692.2"/>
</dbReference>
<sequence length="417" mass="47866">MRLIAESEKIRRSLNPIFISSWIFGVPRISYKYTHRLMYSVLIAAIFAATFIVSLDVRWNAAMSYNHTYATFYGVSQIVTFVGGIGTIIFWVASGAKALDDSIVELGTVDVELRDIGIEVKHRDVYRRQIRLLGSFSTIWLVIIGLHEYIFTAIGINDKSLILKTCCLSYSSHVPHLITLFSDLVFSTIMFTFYERFQLINRALTEIAKDREQSNDGIIAVPSIQPLRNRRDLPFSNKVNRNLQESLERIDRLYKVHRQLYLITEKLSVNFSWQLYFTVSTTFCLLVYRLLALYTLVFVPLSVLGSRIGLSLLWVFYLMLKFWVITLSCCNTITEANTLGIILYRITIDSESFHRMLHRYSAHLLQNELRITVGGFFTIDKSLVGTLFSCVTTYMIFAVNVWKDTEANSAESTTVSS</sequence>
<feature type="transmembrane region" description="Helical" evidence="8">
    <location>
        <begin position="132"/>
        <end position="156"/>
    </location>
</feature>
<keyword evidence="9" id="KW-1185">Reference proteome</keyword>
<evidence type="ECO:0000256" key="1">
    <source>
        <dbReference type="ARBA" id="ARBA00004651"/>
    </source>
</evidence>
<dbReference type="AlphaFoldDB" id="A0A6J0BVU5"/>
<keyword evidence="6 8" id="KW-0675">Receptor</keyword>
<evidence type="ECO:0000256" key="6">
    <source>
        <dbReference type="ARBA" id="ARBA00023170"/>
    </source>
</evidence>
<keyword evidence="3 8" id="KW-0812">Transmembrane</keyword>
<dbReference type="KEGG" id="nlo:107223109"/>
<dbReference type="GO" id="GO:0007165">
    <property type="term" value="P:signal transduction"/>
    <property type="evidence" value="ECO:0007669"/>
    <property type="project" value="UniProtKB-KW"/>
</dbReference>
<organism evidence="10">
    <name type="scientific">Neodiprion lecontei</name>
    <name type="common">Redheaded pine sawfly</name>
    <dbReference type="NCBI Taxonomy" id="441921"/>
    <lineage>
        <taxon>Eukaryota</taxon>
        <taxon>Metazoa</taxon>
        <taxon>Ecdysozoa</taxon>
        <taxon>Arthropoda</taxon>
        <taxon>Hexapoda</taxon>
        <taxon>Insecta</taxon>
        <taxon>Pterygota</taxon>
        <taxon>Neoptera</taxon>
        <taxon>Endopterygota</taxon>
        <taxon>Hymenoptera</taxon>
        <taxon>Tenthredinoidea</taxon>
        <taxon>Diprionidae</taxon>
        <taxon>Diprioninae</taxon>
        <taxon>Neodiprion</taxon>
    </lineage>
</organism>
<dbReference type="PANTHER" id="PTHR21143:SF133">
    <property type="entry name" value="GUSTATORY AND PHEROMONE RECEPTOR 32A-RELATED"/>
    <property type="match status" value="1"/>
</dbReference>
<dbReference type="OrthoDB" id="6366728at2759"/>
<feature type="transmembrane region" description="Helical" evidence="8">
    <location>
        <begin position="273"/>
        <end position="291"/>
    </location>
</feature>
<comment type="subcellular location">
    <subcellularLocation>
        <location evidence="1 8">Cell membrane</location>
        <topology evidence="1 8">Multi-pass membrane protein</topology>
    </subcellularLocation>
</comment>
<evidence type="ECO:0000256" key="4">
    <source>
        <dbReference type="ARBA" id="ARBA00022989"/>
    </source>
</evidence>